<dbReference type="RefSeq" id="XP_002549662.1">
    <property type="nucleotide sequence ID" value="XM_002549616.1"/>
</dbReference>
<dbReference type="eggNOG" id="KOG1502">
    <property type="taxonomic scope" value="Eukaryota"/>
</dbReference>
<dbReference type="Pfam" id="PF01370">
    <property type="entry name" value="Epimerase"/>
    <property type="match status" value="1"/>
</dbReference>
<dbReference type="GO" id="GO:0016616">
    <property type="term" value="F:oxidoreductase activity, acting on the CH-OH group of donors, NAD or NADP as acceptor"/>
    <property type="evidence" value="ECO:0007669"/>
    <property type="project" value="TreeGrafter"/>
</dbReference>
<dbReference type="PANTHER" id="PTHR10366:SF844">
    <property type="entry name" value="NADPH-DEPENDENT METHYLGLYOXAL REDUCTASE GRE2"/>
    <property type="match status" value="1"/>
</dbReference>
<dbReference type="InterPro" id="IPR001509">
    <property type="entry name" value="Epimerase_deHydtase"/>
</dbReference>
<reference evidence="4 5" key="1">
    <citation type="journal article" date="2009" name="Nature">
        <title>Evolution of pathogenicity and sexual reproduction in eight Candida genomes.</title>
        <authorList>
            <person name="Butler G."/>
            <person name="Rasmussen M.D."/>
            <person name="Lin M.F."/>
            <person name="Santos M.A."/>
            <person name="Sakthikumar S."/>
            <person name="Munro C.A."/>
            <person name="Rheinbay E."/>
            <person name="Grabherr M."/>
            <person name="Forche A."/>
            <person name="Reedy J.L."/>
            <person name="Agrafioti I."/>
            <person name="Arnaud M.B."/>
            <person name="Bates S."/>
            <person name="Brown A.J."/>
            <person name="Brunke S."/>
            <person name="Costanzo M.C."/>
            <person name="Fitzpatrick D.A."/>
            <person name="de Groot P.W."/>
            <person name="Harris D."/>
            <person name="Hoyer L.L."/>
            <person name="Hube B."/>
            <person name="Klis F.M."/>
            <person name="Kodira C."/>
            <person name="Lennard N."/>
            <person name="Logue M.E."/>
            <person name="Martin R."/>
            <person name="Neiman A.M."/>
            <person name="Nikolaou E."/>
            <person name="Quail M.A."/>
            <person name="Quinn J."/>
            <person name="Santos M.C."/>
            <person name="Schmitzberger F.F."/>
            <person name="Sherlock G."/>
            <person name="Shah P."/>
            <person name="Silverstein K.A."/>
            <person name="Skrzypek M.S."/>
            <person name="Soll D."/>
            <person name="Staggs R."/>
            <person name="Stansfield I."/>
            <person name="Stumpf M.P."/>
            <person name="Sudbery P.E."/>
            <person name="Srikantha T."/>
            <person name="Zeng Q."/>
            <person name="Berman J."/>
            <person name="Berriman M."/>
            <person name="Heitman J."/>
            <person name="Gow N.A."/>
            <person name="Lorenz M.C."/>
            <person name="Birren B.W."/>
            <person name="Kellis M."/>
            <person name="Cuomo C.A."/>
        </authorList>
    </citation>
    <scope>NUCLEOTIDE SEQUENCE [LARGE SCALE GENOMIC DNA]</scope>
    <source>
        <strain evidence="5">ATCC MYA-3404 / T1</strain>
    </source>
</reference>
<dbReference type="FunFam" id="3.40.50.720:FF:000191">
    <property type="entry name" value="Methylglyoxal reductase (NADPH-dependent)"/>
    <property type="match status" value="1"/>
</dbReference>
<dbReference type="SUPFAM" id="SSF51735">
    <property type="entry name" value="NAD(P)-binding Rossmann-fold domains"/>
    <property type="match status" value="1"/>
</dbReference>
<evidence type="ECO:0000256" key="2">
    <source>
        <dbReference type="ARBA" id="ARBA00023445"/>
    </source>
</evidence>
<evidence type="ECO:0000259" key="3">
    <source>
        <dbReference type="Pfam" id="PF01370"/>
    </source>
</evidence>
<keyword evidence="1" id="KW-0560">Oxidoreductase</keyword>
<feature type="domain" description="NAD-dependent epimerase/dehydratase" evidence="3">
    <location>
        <begin position="4"/>
        <end position="255"/>
    </location>
</feature>
<dbReference type="InterPro" id="IPR036291">
    <property type="entry name" value="NAD(P)-bd_dom_sf"/>
</dbReference>
<dbReference type="Gene3D" id="3.40.50.720">
    <property type="entry name" value="NAD(P)-binding Rossmann-like Domain"/>
    <property type="match status" value="1"/>
</dbReference>
<dbReference type="PANTHER" id="PTHR10366">
    <property type="entry name" value="NAD DEPENDENT EPIMERASE/DEHYDRATASE"/>
    <property type="match status" value="1"/>
</dbReference>
<sequence length="344" mass="38691">MTKVFVTGATGFIAQHIIKLLLSKEYEVVGTVRSASKGEQMKSMMSPTDNFTYEIVSELSASDAFDEVLSRHKDIQYLFHAASPLTFDTEDPENVILKPAIKGTENILTAASTHCPDLKRVVLTSSDAAMYSNEDETNPELSFNEESWNNTKYEDAKKDNVTAYYASKAFAEKFAWEFIKNKNPQFDLVVVNPSWVFGPKAYDFDPKRFNSSNELIDDVLKLNHGNNSTFENSSGGYISVNDIAKVQVYAIESNDLVSKRLLMTNGYFTTQLLLDIVNENFPELDLPKGNPGTEQDEFKKLAKVNNDVTKKLLPWEFESLESIVVSTVEQILKARKEAINEAKL</sequence>
<organism evidence="4 5">
    <name type="scientific">Candida tropicalis (strain ATCC MYA-3404 / T1)</name>
    <name type="common">Yeast</name>
    <dbReference type="NCBI Taxonomy" id="294747"/>
    <lineage>
        <taxon>Eukaryota</taxon>
        <taxon>Fungi</taxon>
        <taxon>Dikarya</taxon>
        <taxon>Ascomycota</taxon>
        <taxon>Saccharomycotina</taxon>
        <taxon>Pichiomycetes</taxon>
        <taxon>Debaryomycetaceae</taxon>
        <taxon>Candida/Lodderomyces clade</taxon>
        <taxon>Candida</taxon>
    </lineage>
</organism>
<dbReference type="AlphaFoldDB" id="C5MCK8"/>
<comment type="similarity">
    <text evidence="2">Belongs to the NAD(P)-dependent epimerase/dehydratase family. Dihydroflavonol-4-reductase subfamily.</text>
</comment>
<proteinExistence type="inferred from homology"/>
<dbReference type="STRING" id="294747.C5MCK8"/>
<dbReference type="KEGG" id="ctp:CTRG_03959"/>
<name>C5MCK8_CANTT</name>
<dbReference type="GeneID" id="8295807"/>
<evidence type="ECO:0000313" key="4">
    <source>
        <dbReference type="EMBL" id="EER32288.1"/>
    </source>
</evidence>
<dbReference type="EMBL" id="GG692399">
    <property type="protein sequence ID" value="EER32288.1"/>
    <property type="molecule type" value="Genomic_DNA"/>
</dbReference>
<keyword evidence="5" id="KW-1185">Reference proteome</keyword>
<evidence type="ECO:0000256" key="1">
    <source>
        <dbReference type="ARBA" id="ARBA00023002"/>
    </source>
</evidence>
<dbReference type="InterPro" id="IPR050425">
    <property type="entry name" value="NAD(P)_dehydrat-like"/>
</dbReference>
<accession>C5MCK8</accession>
<dbReference type="VEuPathDB" id="FungiDB:CTRG_03959"/>
<gene>
    <name evidence="4" type="ORF">CTRG_03959</name>
</gene>
<dbReference type="Proteomes" id="UP000002037">
    <property type="component" value="Unassembled WGS sequence"/>
</dbReference>
<evidence type="ECO:0000313" key="5">
    <source>
        <dbReference type="Proteomes" id="UP000002037"/>
    </source>
</evidence>
<protein>
    <recommendedName>
        <fullName evidence="3">NAD-dependent epimerase/dehydratase domain-containing protein</fullName>
    </recommendedName>
</protein>
<dbReference type="OrthoDB" id="2735536at2759"/>
<dbReference type="HOGENOM" id="CLU_007383_9_2_1"/>